<reference evidence="1 2" key="1">
    <citation type="submission" date="2023-01" db="EMBL/GenBank/DDBJ databases">
        <title>Analysis of 21 Apiospora genomes using comparative genomics revels a genus with tremendous synthesis potential of carbohydrate active enzymes and secondary metabolites.</title>
        <authorList>
            <person name="Sorensen T."/>
        </authorList>
    </citation>
    <scope>NUCLEOTIDE SEQUENCE [LARGE SCALE GENOMIC DNA]</scope>
    <source>
        <strain evidence="1 2">CBS 20057</strain>
    </source>
</reference>
<organism evidence="1 2">
    <name type="scientific">Apiospora marii</name>
    <dbReference type="NCBI Taxonomy" id="335849"/>
    <lineage>
        <taxon>Eukaryota</taxon>
        <taxon>Fungi</taxon>
        <taxon>Dikarya</taxon>
        <taxon>Ascomycota</taxon>
        <taxon>Pezizomycotina</taxon>
        <taxon>Sordariomycetes</taxon>
        <taxon>Xylariomycetidae</taxon>
        <taxon>Amphisphaeriales</taxon>
        <taxon>Apiosporaceae</taxon>
        <taxon>Apiospora</taxon>
    </lineage>
</organism>
<sequence length="282" mass="31868">MPVKGLKIVVEHVTELQTPKAFMNSLLAKALPSGTTGFNLRYDAEAIFGRNGYFDYTLKALPKRQQTDVTDTIDGNTKISTFFYKLLGSTEFQDNLQLLTVKENSLKAAIWACYENINADKKWNKMSPTTQLASCLPPTVVDYLNKPDVQTSLQTTLDRMRAIFAAMDGALPNFIKVGTGLSLETALTNCYRDHFATMTANLVKYVLRRLPGMITFWQSTAGQNLHGAQYAARWCRVARYAAKCRDEIRHQHGLYITLFLNHFTSINCYLYITFTSPFQLSP</sequence>
<proteinExistence type="predicted"/>
<evidence type="ECO:0000313" key="1">
    <source>
        <dbReference type="EMBL" id="KAK8033574.1"/>
    </source>
</evidence>
<keyword evidence="2" id="KW-1185">Reference proteome</keyword>
<dbReference type="EMBL" id="JAQQWI010000006">
    <property type="protein sequence ID" value="KAK8033574.1"/>
    <property type="molecule type" value="Genomic_DNA"/>
</dbReference>
<dbReference type="Proteomes" id="UP001396898">
    <property type="component" value="Unassembled WGS sequence"/>
</dbReference>
<comment type="caution">
    <text evidence="1">The sequence shown here is derived from an EMBL/GenBank/DDBJ whole genome shotgun (WGS) entry which is preliminary data.</text>
</comment>
<protein>
    <submittedName>
        <fullName evidence="1">Uncharacterized protein</fullName>
    </submittedName>
</protein>
<name>A0ABR1SIK8_9PEZI</name>
<gene>
    <name evidence="1" type="ORF">PG991_002972</name>
</gene>
<accession>A0ABR1SIK8</accession>
<evidence type="ECO:0000313" key="2">
    <source>
        <dbReference type="Proteomes" id="UP001396898"/>
    </source>
</evidence>